<dbReference type="SMART" id="SM00116">
    <property type="entry name" value="CBS"/>
    <property type="match status" value="3"/>
</dbReference>
<feature type="domain" description="CBS" evidence="9">
    <location>
        <begin position="201"/>
        <end position="261"/>
    </location>
</feature>
<evidence type="ECO:0000313" key="13">
    <source>
        <dbReference type="Proteomes" id="UP000182334"/>
    </source>
</evidence>
<evidence type="ECO:0000256" key="4">
    <source>
        <dbReference type="ARBA" id="ARBA00022737"/>
    </source>
</evidence>
<protein>
    <submittedName>
        <fullName evidence="10">CIC11C00000000953</fullName>
    </submittedName>
    <submittedName>
        <fullName evidence="11">CIC11C00000005608</fullName>
    </submittedName>
</protein>
<dbReference type="Pfam" id="PF00571">
    <property type="entry name" value="CBS"/>
    <property type="match status" value="2"/>
</dbReference>
<evidence type="ECO:0000313" key="12">
    <source>
        <dbReference type="Proteomes" id="UP000182259"/>
    </source>
</evidence>
<evidence type="ECO:0000313" key="11">
    <source>
        <dbReference type="EMBL" id="SGZ58783.1"/>
    </source>
</evidence>
<dbReference type="PANTHER" id="PTHR13780">
    <property type="entry name" value="AMP-ACTIVATED PROTEIN KINASE, GAMMA REGULATORY SUBUNIT"/>
    <property type="match status" value="1"/>
</dbReference>
<dbReference type="PIRSF" id="PIRSF018148">
    <property type="entry name" value="UCP018148_CBS_YBR214w"/>
    <property type="match status" value="1"/>
</dbReference>
<dbReference type="EMBL" id="LT635757">
    <property type="protein sequence ID" value="SGZ49141.1"/>
    <property type="molecule type" value="Genomic_DNA"/>
</dbReference>
<accession>A0A1L0C5C0</accession>
<keyword evidence="5 7" id="KW-0129">CBS domain</keyword>
<dbReference type="InterPro" id="IPR016711">
    <property type="entry name" value="Ssd23"/>
</dbReference>
<dbReference type="PROSITE" id="PS51371">
    <property type="entry name" value="CBS"/>
    <property type="match status" value="2"/>
</dbReference>
<dbReference type="EMBL" id="LT635770">
    <property type="protein sequence ID" value="SGZ58783.1"/>
    <property type="molecule type" value="Genomic_DNA"/>
</dbReference>
<name>A0A1L0C5C0_9ASCO</name>
<keyword evidence="13" id="KW-1185">Reference proteome</keyword>
<dbReference type="InterPro" id="IPR046342">
    <property type="entry name" value="CBS_dom_sf"/>
</dbReference>
<dbReference type="Gene3D" id="3.10.580.10">
    <property type="entry name" value="CBS-domain"/>
    <property type="match status" value="2"/>
</dbReference>
<comment type="function">
    <text evidence="6">Involved in DNA replication and cell separation.</text>
</comment>
<dbReference type="GO" id="GO:0005737">
    <property type="term" value="C:cytoplasm"/>
    <property type="evidence" value="ECO:0007669"/>
    <property type="project" value="UniProtKB-SubCell"/>
</dbReference>
<sequence>MSHNPSFLRSPHSPMANQAQLHVHHGLSVSRKPSIVEMLSSPPPLPADHHHNPSDDFSLSRNTSVSSKSSSLFQQSMMASDWNDILLADLTESNKLIAINSSYSVQKAFETLISHDLTSLPVALSKTNYDLSNCLSFDYSDLNTYLLLIMNKINFNALSINEIADDNGAELSMQQKHDKLVSLINKAKKGEEVPVDFIVKLHPKNPFLKFKESETLLKAVEAFGNGAHRVAIIDNQNKITGILSQRRAIKFFWENARRFPSLEFLWNTSLQDLKIGSTNPITIQGDQPLIEALQKMFNENVSSLAVIDKNKQLVGNISIVDVKNVSSTKNSHLLFKPVTTFISYNLSQKGIEKGQDQFPIFHVNQQTSLGRVIAKLVATQSHRLWIVESRGSSHFSSTSSTSGAVNTSTIETALSSAEAAASAAAATTVSQDSGRPGKLIGVVTLTDILGLFAAHKSGIKIDPQTARNNRRRSSTLTTRSSLDAASAHAVVGGPSSSPSTPMALINQEMFRKSYQTGKSDNVFTSE</sequence>
<dbReference type="OrthoDB" id="449052at2759"/>
<dbReference type="SUPFAM" id="SSF54631">
    <property type="entry name" value="CBS-domain pair"/>
    <property type="match status" value="2"/>
</dbReference>
<dbReference type="Proteomes" id="UP000182334">
    <property type="component" value="Chromosome II"/>
</dbReference>
<keyword evidence="3 6" id="KW-0963">Cytoplasm</keyword>
<feature type="compositionally biased region" description="Low complexity" evidence="8">
    <location>
        <begin position="474"/>
        <end position="499"/>
    </location>
</feature>
<keyword evidence="4" id="KW-0677">Repeat</keyword>
<organism evidence="11 12">
    <name type="scientific">Sungouiella intermedia</name>
    <dbReference type="NCBI Taxonomy" id="45354"/>
    <lineage>
        <taxon>Eukaryota</taxon>
        <taxon>Fungi</taxon>
        <taxon>Dikarya</taxon>
        <taxon>Ascomycota</taxon>
        <taxon>Saccharomycotina</taxon>
        <taxon>Pichiomycetes</taxon>
        <taxon>Metschnikowiaceae</taxon>
        <taxon>Sungouiella</taxon>
    </lineage>
</organism>
<dbReference type="InterPro" id="IPR050511">
    <property type="entry name" value="AMPK_gamma/SDS23_families"/>
</dbReference>
<dbReference type="Proteomes" id="UP000182259">
    <property type="component" value="Chromosome VII"/>
</dbReference>
<evidence type="ECO:0000259" key="9">
    <source>
        <dbReference type="PROSITE" id="PS51371"/>
    </source>
</evidence>
<dbReference type="PANTHER" id="PTHR13780:SF36">
    <property type="entry name" value="CBS DOMAIN-CONTAINING PROTEIN"/>
    <property type="match status" value="1"/>
</dbReference>
<evidence type="ECO:0000313" key="10">
    <source>
        <dbReference type="EMBL" id="SGZ49141.1"/>
    </source>
</evidence>
<evidence type="ECO:0000256" key="8">
    <source>
        <dbReference type="SAM" id="MobiDB-lite"/>
    </source>
</evidence>
<dbReference type="GO" id="GO:0030071">
    <property type="term" value="P:regulation of mitotic metaphase/anaphase transition"/>
    <property type="evidence" value="ECO:0007669"/>
    <property type="project" value="InterPro"/>
</dbReference>
<evidence type="ECO:0000256" key="2">
    <source>
        <dbReference type="ARBA" id="ARBA00006624"/>
    </source>
</evidence>
<dbReference type="GO" id="GO:0004865">
    <property type="term" value="F:protein serine/threonine phosphatase inhibitor activity"/>
    <property type="evidence" value="ECO:0007669"/>
    <property type="project" value="TreeGrafter"/>
</dbReference>
<proteinExistence type="inferred from homology"/>
<dbReference type="CDD" id="cd02205">
    <property type="entry name" value="CBS_pair_SF"/>
    <property type="match status" value="1"/>
</dbReference>
<dbReference type="AlphaFoldDB" id="A0A1L0C5C0"/>
<evidence type="ECO:0000256" key="7">
    <source>
        <dbReference type="PROSITE-ProRule" id="PRU00703"/>
    </source>
</evidence>
<dbReference type="InterPro" id="IPR000644">
    <property type="entry name" value="CBS_dom"/>
</dbReference>
<evidence type="ECO:0000256" key="1">
    <source>
        <dbReference type="ARBA" id="ARBA00004496"/>
    </source>
</evidence>
<comment type="subcellular location">
    <subcellularLocation>
        <location evidence="1 6">Cytoplasm</location>
    </subcellularLocation>
</comment>
<comment type="similarity">
    <text evidence="2 6">Belongs to the SDS23 family.</text>
</comment>
<reference evidence="12 13" key="1">
    <citation type="submission" date="2016-10" db="EMBL/GenBank/DDBJ databases">
        <authorList>
            <person name="de Groot N.N."/>
        </authorList>
    </citation>
    <scope>NUCLEOTIDE SEQUENCE [LARGE SCALE GENOMIC DNA]</scope>
    <source>
        <strain evidence="10 13">CBS 141442</strain>
        <strain evidence="11 12">PYCC 4715</strain>
    </source>
</reference>
<evidence type="ECO:0000256" key="6">
    <source>
        <dbReference type="PIRNR" id="PIRNR018148"/>
    </source>
</evidence>
<dbReference type="GO" id="GO:0042149">
    <property type="term" value="P:cellular response to glucose starvation"/>
    <property type="evidence" value="ECO:0007669"/>
    <property type="project" value="UniProtKB-UniRule"/>
</dbReference>
<feature type="domain" description="CBS" evidence="9">
    <location>
        <begin position="276"/>
        <end position="334"/>
    </location>
</feature>
<evidence type="ECO:0000256" key="3">
    <source>
        <dbReference type="ARBA" id="ARBA00022490"/>
    </source>
</evidence>
<feature type="region of interest" description="Disordered" evidence="8">
    <location>
        <begin position="464"/>
        <end position="502"/>
    </location>
</feature>
<gene>
    <name evidence="11" type="ORF">SAMEA4029009_CIC11G00000005608</name>
    <name evidence="10" type="ORF">SAMEA4029010_CIC11G00000000953</name>
</gene>
<evidence type="ECO:0000256" key="5">
    <source>
        <dbReference type="ARBA" id="ARBA00023122"/>
    </source>
</evidence>
<dbReference type="STRING" id="45354.A0A1L0C5C0"/>
<feature type="region of interest" description="Disordered" evidence="8">
    <location>
        <begin position="37"/>
        <end position="63"/>
    </location>
</feature>